<sequence length="960" mass="106024">MTENRARHWPRSTRTRYRAIRPRSVWIVHGPSAAMSYDSGIQRYEPAYRHDDRRAEYAPPTTAIGSTHAYYSHAEAPYAVAHAHEERQYAPPYPRHYADHVREPEATRYGTEAAAFGNEQRYTTYPQQEQAWPTYKYAPHVVSHYAPAPDARPDLNQDEYSADPHRSAFPVLTSSSTPHQPRPPSVTHSAASWDYSQRPYAAPYAAETEQIGTVEDGRSYSLARNSGSNSAETALAAAHDYARAGEGAIAYPPVSDAYVQHVPDRRTYQEIPLSPPRFPMNVPPRRASLDGPPPVYCAPEQPEETYASTYDPLGPISAPYRQPDIQPAAPPTPLSFQHYPQRPALQPARLSISHASDREPSSTLATLQEAFRERAMHNSSAPILAFNPAREPSASGKQLVETDFGVTYAVAGSGQSKGKVKSAEVIVACKTCDVTRVKCIMRGADLGGWMPCVNFKCLDCLPPEAYSHDAAASEARDERLAARAFEEFQQSSTSSSAPSLQSVSPPPPPQQHEHDSVTFRDTFSGAVDEIVRSQTTPAFGTSSLPLDDSHRSAAYPQSRLLLAPEETARGLSASFKRQALCCDVCSRIVGAGSIESLSAGPAPAFTVESICRSCLERYRPCSDCGGGGGRLTPGRWRCKGGRAPSVTRATRPWQTSTTLTFNLPTHSDVLRITEIDPSKLASLDDQLRKIYYNVRMRMQARPEMLERGDGLATTFAQVEKLIIDGWTLLRPLLFDDVEASRGLRRYVALQTSTPHKRRAKPKPGALPKPEPVVPKVDPVERQVSGFLLLEHELATGAIHVAVTMPWAISGDAFDATTILLDETLKRLRRDLAYDNAYRAKVSGGRDPPLPDPTYLWGITPFKSDSRMTQSLTRRGFHFVEDRLREDPNFDTSIFPPSRTVHVPNEFMRSFRIFLRDVTEDDGRISGVGADAAPRKRAGSGDGTGKPPPKKRARHLKAKPQ</sequence>
<proteinExistence type="predicted"/>
<reference evidence="2 3" key="1">
    <citation type="journal article" date="2018" name="Front. Microbiol.">
        <title>Prospects for Fungal Bioremediation of Acidic Radioactive Waste Sites: Characterization and Genome Sequence of Rhodotorula taiwanensis MD1149.</title>
        <authorList>
            <person name="Tkavc R."/>
            <person name="Matrosova V.Y."/>
            <person name="Grichenko O.E."/>
            <person name="Gostincar C."/>
            <person name="Volpe R.P."/>
            <person name="Klimenkova P."/>
            <person name="Gaidamakova E.K."/>
            <person name="Zhou C.E."/>
            <person name="Stewart B.J."/>
            <person name="Lyman M.G."/>
            <person name="Malfatti S.A."/>
            <person name="Rubinfeld B."/>
            <person name="Courtot M."/>
            <person name="Singh J."/>
            <person name="Dalgard C.L."/>
            <person name="Hamilton T."/>
            <person name="Frey K.G."/>
            <person name="Gunde-Cimerman N."/>
            <person name="Dugan L."/>
            <person name="Daly M.J."/>
        </authorList>
    </citation>
    <scope>NUCLEOTIDE SEQUENCE [LARGE SCALE GENOMIC DNA]</scope>
    <source>
        <strain evidence="2 3">MD1149</strain>
    </source>
</reference>
<feature type="compositionally biased region" description="Low complexity" evidence="1">
    <location>
        <begin position="489"/>
        <end position="503"/>
    </location>
</feature>
<comment type="caution">
    <text evidence="2">The sequence shown here is derived from an EMBL/GenBank/DDBJ whole genome shotgun (WGS) entry which is preliminary data.</text>
</comment>
<feature type="region of interest" description="Disordered" evidence="1">
    <location>
        <begin position="752"/>
        <end position="774"/>
    </location>
</feature>
<feature type="region of interest" description="Disordered" evidence="1">
    <location>
        <begin position="486"/>
        <end position="516"/>
    </location>
</feature>
<dbReference type="EMBL" id="PJQD01000156">
    <property type="protein sequence ID" value="POY69969.1"/>
    <property type="molecule type" value="Genomic_DNA"/>
</dbReference>
<evidence type="ECO:0000256" key="1">
    <source>
        <dbReference type="SAM" id="MobiDB-lite"/>
    </source>
</evidence>
<name>A0A2S5AZL0_9BASI</name>
<feature type="compositionally biased region" description="Basic residues" evidence="1">
    <location>
        <begin position="947"/>
        <end position="960"/>
    </location>
</feature>
<dbReference type="AlphaFoldDB" id="A0A2S5AZL0"/>
<organism evidence="2 3">
    <name type="scientific">Rhodotorula taiwanensis</name>
    <dbReference type="NCBI Taxonomy" id="741276"/>
    <lineage>
        <taxon>Eukaryota</taxon>
        <taxon>Fungi</taxon>
        <taxon>Dikarya</taxon>
        <taxon>Basidiomycota</taxon>
        <taxon>Pucciniomycotina</taxon>
        <taxon>Microbotryomycetes</taxon>
        <taxon>Sporidiobolales</taxon>
        <taxon>Sporidiobolaceae</taxon>
        <taxon>Rhodotorula</taxon>
    </lineage>
</organism>
<feature type="region of interest" description="Disordered" evidence="1">
    <location>
        <begin position="148"/>
        <end position="190"/>
    </location>
</feature>
<dbReference type="OrthoDB" id="2533906at2759"/>
<evidence type="ECO:0000313" key="2">
    <source>
        <dbReference type="EMBL" id="POY69969.1"/>
    </source>
</evidence>
<protein>
    <submittedName>
        <fullName evidence="2">Uncharacterized protein</fullName>
    </submittedName>
</protein>
<gene>
    <name evidence="2" type="ORF">BMF94_7013</name>
</gene>
<feature type="region of interest" description="Disordered" evidence="1">
    <location>
        <begin position="922"/>
        <end position="960"/>
    </location>
</feature>
<dbReference type="Proteomes" id="UP000237144">
    <property type="component" value="Unassembled WGS sequence"/>
</dbReference>
<evidence type="ECO:0000313" key="3">
    <source>
        <dbReference type="Proteomes" id="UP000237144"/>
    </source>
</evidence>
<accession>A0A2S5AZL0</accession>
<keyword evidence="3" id="KW-1185">Reference proteome</keyword>